<gene>
    <name evidence="7" type="ORF">IAB02_10060</name>
</gene>
<keyword evidence="2" id="KW-1003">Cell membrane</keyword>
<dbReference type="PANTHER" id="PTHR32196">
    <property type="entry name" value="ABC TRANSPORTER PERMEASE PROTEIN YPHD-RELATED-RELATED"/>
    <property type="match status" value="1"/>
</dbReference>
<dbReference type="PANTHER" id="PTHR32196:SF72">
    <property type="entry name" value="RIBOSE IMPORT PERMEASE PROTEIN RBSC"/>
    <property type="match status" value="1"/>
</dbReference>
<feature type="transmembrane region" description="Helical" evidence="6">
    <location>
        <begin position="230"/>
        <end position="249"/>
    </location>
</feature>
<keyword evidence="4 6" id="KW-1133">Transmembrane helix</keyword>
<accession>A0A9D1IDP0</accession>
<evidence type="ECO:0000256" key="4">
    <source>
        <dbReference type="ARBA" id="ARBA00022989"/>
    </source>
</evidence>
<organism evidence="7 8">
    <name type="scientific">Candidatus Pullichristensenella excrementigallinarum</name>
    <dbReference type="NCBI Taxonomy" id="2840907"/>
    <lineage>
        <taxon>Bacteria</taxon>
        <taxon>Bacillati</taxon>
        <taxon>Bacillota</taxon>
        <taxon>Clostridia</taxon>
        <taxon>Candidatus Pullichristensenella</taxon>
    </lineage>
</organism>
<feature type="transmembrane region" description="Helical" evidence="6">
    <location>
        <begin position="80"/>
        <end position="97"/>
    </location>
</feature>
<name>A0A9D1IDP0_9FIRM</name>
<evidence type="ECO:0000313" key="7">
    <source>
        <dbReference type="EMBL" id="HIU34896.1"/>
    </source>
</evidence>
<reference evidence="7" key="1">
    <citation type="submission" date="2020-10" db="EMBL/GenBank/DDBJ databases">
        <authorList>
            <person name="Gilroy R."/>
        </authorList>
    </citation>
    <scope>NUCLEOTIDE SEQUENCE</scope>
    <source>
        <strain evidence="7">ChiHcec3-11533</strain>
    </source>
</reference>
<reference evidence="7" key="2">
    <citation type="journal article" date="2021" name="PeerJ">
        <title>Extensive microbial diversity within the chicken gut microbiome revealed by metagenomics and culture.</title>
        <authorList>
            <person name="Gilroy R."/>
            <person name="Ravi A."/>
            <person name="Getino M."/>
            <person name="Pursley I."/>
            <person name="Horton D.L."/>
            <person name="Alikhan N.F."/>
            <person name="Baker D."/>
            <person name="Gharbi K."/>
            <person name="Hall N."/>
            <person name="Watson M."/>
            <person name="Adriaenssens E.M."/>
            <person name="Foster-Nyarko E."/>
            <person name="Jarju S."/>
            <person name="Secka A."/>
            <person name="Antonio M."/>
            <person name="Oren A."/>
            <person name="Chaudhuri R.R."/>
            <person name="La Ragione R."/>
            <person name="Hildebrand F."/>
            <person name="Pallen M.J."/>
        </authorList>
    </citation>
    <scope>NUCLEOTIDE SEQUENCE</scope>
    <source>
        <strain evidence="7">ChiHcec3-11533</strain>
    </source>
</reference>
<comment type="subcellular location">
    <subcellularLocation>
        <location evidence="1">Cell membrane</location>
        <topology evidence="1">Multi-pass membrane protein</topology>
    </subcellularLocation>
</comment>
<feature type="transmembrane region" description="Helical" evidence="6">
    <location>
        <begin position="52"/>
        <end position="73"/>
    </location>
</feature>
<evidence type="ECO:0000256" key="3">
    <source>
        <dbReference type="ARBA" id="ARBA00022692"/>
    </source>
</evidence>
<feature type="transmembrane region" description="Helical" evidence="6">
    <location>
        <begin position="20"/>
        <end position="40"/>
    </location>
</feature>
<evidence type="ECO:0000256" key="6">
    <source>
        <dbReference type="SAM" id="Phobius"/>
    </source>
</evidence>
<dbReference type="Proteomes" id="UP000824072">
    <property type="component" value="Unassembled WGS sequence"/>
</dbReference>
<evidence type="ECO:0000256" key="1">
    <source>
        <dbReference type="ARBA" id="ARBA00004651"/>
    </source>
</evidence>
<comment type="caution">
    <text evidence="7">The sequence shown here is derived from an EMBL/GenBank/DDBJ whole genome shotgun (WGS) entry which is preliminary data.</text>
</comment>
<evidence type="ECO:0000256" key="2">
    <source>
        <dbReference type="ARBA" id="ARBA00022475"/>
    </source>
</evidence>
<evidence type="ECO:0000256" key="5">
    <source>
        <dbReference type="ARBA" id="ARBA00023136"/>
    </source>
</evidence>
<feature type="transmembrane region" description="Helical" evidence="6">
    <location>
        <begin position="103"/>
        <end position="123"/>
    </location>
</feature>
<dbReference type="GO" id="GO:0022857">
    <property type="term" value="F:transmembrane transporter activity"/>
    <property type="evidence" value="ECO:0007669"/>
    <property type="project" value="InterPro"/>
</dbReference>
<protein>
    <submittedName>
        <fullName evidence="7">ABC transporter permease</fullName>
    </submittedName>
</protein>
<proteinExistence type="predicted"/>
<dbReference type="GO" id="GO:0005886">
    <property type="term" value="C:plasma membrane"/>
    <property type="evidence" value="ECO:0007669"/>
    <property type="project" value="UniProtKB-SubCell"/>
</dbReference>
<dbReference type="Pfam" id="PF02653">
    <property type="entry name" value="BPD_transp_2"/>
    <property type="match status" value="1"/>
</dbReference>
<sequence>MSSFKETYQKLNSKPAMKVLKSLGALIIIIIVFALINDAGRATAKFLTVNNILTITLQMSIYALLALGICYVLLIGGAELSAGSIVGVTAMTFLVLMREGLPFPVSLIITIIMGLVIGFLNGFMVAKMKMIPFVATLGMQYVARGFCQIIGNGQTIALTTAVKDEGLLAAFRFIGSGRVLGTIPMATIVVVIFFIIHYIILNHRSFGRKVYAVGSNSEAARLSGIKADRIVIMAYMISSFMATMAGLLYTMRLSIAQPAGGDGWEFEGIAACVIGGISMMGGEGSVVGAIIGASTLAVMRNGMNQAGLNPYWQNVVTGLVIVGAVYMDIRRRQKEATRL</sequence>
<dbReference type="AlphaFoldDB" id="A0A9D1IDP0"/>
<dbReference type="InterPro" id="IPR001851">
    <property type="entry name" value="ABC_transp_permease"/>
</dbReference>
<dbReference type="EMBL" id="DVMU01000212">
    <property type="protein sequence ID" value="HIU34896.1"/>
    <property type="molecule type" value="Genomic_DNA"/>
</dbReference>
<feature type="transmembrane region" description="Helical" evidence="6">
    <location>
        <begin position="179"/>
        <end position="200"/>
    </location>
</feature>
<keyword evidence="3 6" id="KW-0812">Transmembrane</keyword>
<keyword evidence="5 6" id="KW-0472">Membrane</keyword>
<evidence type="ECO:0000313" key="8">
    <source>
        <dbReference type="Proteomes" id="UP000824072"/>
    </source>
</evidence>
<feature type="transmembrane region" description="Helical" evidence="6">
    <location>
        <begin position="269"/>
        <end position="291"/>
    </location>
</feature>
<feature type="transmembrane region" description="Helical" evidence="6">
    <location>
        <begin position="311"/>
        <end position="329"/>
    </location>
</feature>
<dbReference type="CDD" id="cd06579">
    <property type="entry name" value="TM_PBP1_transp_AraH_like"/>
    <property type="match status" value="1"/>
</dbReference>